<feature type="non-terminal residue" evidence="1">
    <location>
        <position position="74"/>
    </location>
</feature>
<dbReference type="GO" id="GO:0016705">
    <property type="term" value="F:oxidoreductase activity, acting on paired donors, with incorporation or reduction of molecular oxygen"/>
    <property type="evidence" value="ECO:0007669"/>
    <property type="project" value="InterPro"/>
</dbReference>
<name>A0A1I5NLQ9_9ACTN</name>
<proteinExistence type="predicted"/>
<protein>
    <recommendedName>
        <fullName evidence="3">Luciferase-like monooxygenase</fullName>
    </recommendedName>
</protein>
<dbReference type="RefSeq" id="WP_420883413.1">
    <property type="nucleotide sequence ID" value="NZ_FOVH01000012.1"/>
</dbReference>
<keyword evidence="2" id="KW-1185">Reference proteome</keyword>
<organism evidence="1 2">
    <name type="scientific">Actinomadura madurae</name>
    <dbReference type="NCBI Taxonomy" id="1993"/>
    <lineage>
        <taxon>Bacteria</taxon>
        <taxon>Bacillati</taxon>
        <taxon>Actinomycetota</taxon>
        <taxon>Actinomycetes</taxon>
        <taxon>Streptosporangiales</taxon>
        <taxon>Thermomonosporaceae</taxon>
        <taxon>Actinomadura</taxon>
    </lineage>
</organism>
<dbReference type="InParanoid" id="A0A1I5NLQ9"/>
<dbReference type="InterPro" id="IPR036661">
    <property type="entry name" value="Luciferase-like_sf"/>
</dbReference>
<dbReference type="STRING" id="1993.SAMN04489713_112214"/>
<dbReference type="Proteomes" id="UP000183413">
    <property type="component" value="Unassembled WGS sequence"/>
</dbReference>
<evidence type="ECO:0000313" key="2">
    <source>
        <dbReference type="Proteomes" id="UP000183413"/>
    </source>
</evidence>
<gene>
    <name evidence="1" type="ORF">SAMN04489713_112214</name>
</gene>
<dbReference type="EMBL" id="FOVH01000012">
    <property type="protein sequence ID" value="SFP22745.1"/>
    <property type="molecule type" value="Genomic_DNA"/>
</dbReference>
<dbReference type="Gene3D" id="3.20.20.30">
    <property type="entry name" value="Luciferase-like domain"/>
    <property type="match status" value="1"/>
</dbReference>
<sequence>MDHREGRLSLVLFFNPVGRFTHSWRRVGSGVEDLLGLEMAAYSARRAEEAKFDAIFISDKASFDDDPVNPDLCP</sequence>
<evidence type="ECO:0000313" key="1">
    <source>
        <dbReference type="EMBL" id="SFP22745.1"/>
    </source>
</evidence>
<reference evidence="1 2" key="1">
    <citation type="submission" date="2016-10" db="EMBL/GenBank/DDBJ databases">
        <authorList>
            <person name="de Groot N.N."/>
        </authorList>
    </citation>
    <scope>NUCLEOTIDE SEQUENCE [LARGE SCALE GENOMIC DNA]</scope>
    <source>
        <strain evidence="1 2">DSM 43067</strain>
    </source>
</reference>
<dbReference type="SUPFAM" id="SSF51679">
    <property type="entry name" value="Bacterial luciferase-like"/>
    <property type="match status" value="1"/>
</dbReference>
<dbReference type="AlphaFoldDB" id="A0A1I5NLQ9"/>
<accession>A0A1I5NLQ9</accession>
<evidence type="ECO:0008006" key="3">
    <source>
        <dbReference type="Google" id="ProtNLM"/>
    </source>
</evidence>